<evidence type="ECO:0000256" key="2">
    <source>
        <dbReference type="ARBA" id="ARBA00006920"/>
    </source>
</evidence>
<comment type="subcellular location">
    <subcellularLocation>
        <location evidence="1">Membrane</location>
        <topology evidence="1">Multi-pass membrane protein</topology>
    </subcellularLocation>
</comment>
<evidence type="ECO:0000256" key="6">
    <source>
        <dbReference type="ARBA" id="ARBA00022826"/>
    </source>
</evidence>
<comment type="similarity">
    <text evidence="2">Belongs to the TMEM175 family.</text>
</comment>
<dbReference type="Proteomes" id="UP001273505">
    <property type="component" value="Unassembled WGS sequence"/>
</dbReference>
<evidence type="ECO:0000256" key="5">
    <source>
        <dbReference type="ARBA" id="ARBA00022692"/>
    </source>
</evidence>
<comment type="caution">
    <text evidence="14">The sequence shown here is derived from an EMBL/GenBank/DDBJ whole genome shotgun (WGS) entry which is preliminary data.</text>
</comment>
<keyword evidence="11" id="KW-0407">Ion channel</keyword>
<evidence type="ECO:0000256" key="9">
    <source>
        <dbReference type="ARBA" id="ARBA00023065"/>
    </source>
</evidence>
<evidence type="ECO:0000256" key="4">
    <source>
        <dbReference type="ARBA" id="ARBA00022538"/>
    </source>
</evidence>
<evidence type="ECO:0000256" key="13">
    <source>
        <dbReference type="SAM" id="Phobius"/>
    </source>
</evidence>
<dbReference type="InterPro" id="IPR010617">
    <property type="entry name" value="TMEM175-like"/>
</dbReference>
<gene>
    <name evidence="14" type="ORF">SCD92_00405</name>
</gene>
<evidence type="ECO:0000256" key="8">
    <source>
        <dbReference type="ARBA" id="ARBA00022989"/>
    </source>
</evidence>
<reference evidence="14 15" key="1">
    <citation type="submission" date="2023-11" db="EMBL/GenBank/DDBJ databases">
        <title>Gilvimarinus fulvus sp. nov., isolated from the surface of Kelp.</title>
        <authorList>
            <person name="Sun Y.Y."/>
            <person name="Gong Y."/>
            <person name="Du Z.J."/>
        </authorList>
    </citation>
    <scope>NUCLEOTIDE SEQUENCE [LARGE SCALE GENOMIC DNA]</scope>
    <source>
        <strain evidence="14 15">SDUM040013</strain>
    </source>
</reference>
<keyword evidence="9" id="KW-0406">Ion transport</keyword>
<evidence type="ECO:0000313" key="14">
    <source>
        <dbReference type="EMBL" id="MDX6847797.1"/>
    </source>
</evidence>
<evidence type="ECO:0000256" key="3">
    <source>
        <dbReference type="ARBA" id="ARBA00022448"/>
    </source>
</evidence>
<evidence type="ECO:0000256" key="11">
    <source>
        <dbReference type="ARBA" id="ARBA00023303"/>
    </source>
</evidence>
<keyword evidence="6" id="KW-0631">Potassium channel</keyword>
<evidence type="ECO:0000256" key="7">
    <source>
        <dbReference type="ARBA" id="ARBA00022958"/>
    </source>
</evidence>
<evidence type="ECO:0000313" key="15">
    <source>
        <dbReference type="Proteomes" id="UP001273505"/>
    </source>
</evidence>
<dbReference type="RefSeq" id="WP_302724399.1">
    <property type="nucleotide sequence ID" value="NZ_JAULRU010000797.1"/>
</dbReference>
<evidence type="ECO:0000256" key="10">
    <source>
        <dbReference type="ARBA" id="ARBA00023136"/>
    </source>
</evidence>
<feature type="transmembrane region" description="Helical" evidence="13">
    <location>
        <begin position="69"/>
        <end position="87"/>
    </location>
</feature>
<accession>A0ABU4RSD6</accession>
<proteinExistence type="inferred from homology"/>
<feature type="transmembrane region" description="Helical" evidence="13">
    <location>
        <begin position="189"/>
        <end position="207"/>
    </location>
</feature>
<protein>
    <submittedName>
        <fullName evidence="14">TMEM175 family protein</fullName>
    </submittedName>
</protein>
<keyword evidence="8 13" id="KW-1133">Transmembrane helix</keyword>
<keyword evidence="10 13" id="KW-0472">Membrane</keyword>
<keyword evidence="7" id="KW-0630">Potassium</keyword>
<keyword evidence="3" id="KW-0813">Transport</keyword>
<keyword evidence="4" id="KW-0633">Potassium transport</keyword>
<evidence type="ECO:0000256" key="1">
    <source>
        <dbReference type="ARBA" id="ARBA00004141"/>
    </source>
</evidence>
<keyword evidence="15" id="KW-1185">Reference proteome</keyword>
<sequence>MTRIEVFSDAAFAFAVTMLVISLSTIPENYEELLAATRRVPSFTASFAVMMLIWVTHRRWSQRFGLDDGVSTFLTLLLVLVVLIYVYPLKLIMDLMFYAFSQSLFPSDFLVSNTAQVAVLVAIFSAGFFLIALIQLGLHLRVASKTDELCLNQLEQVLINKEIFVWGGQAILAFLVVLMALIFRSSLGYLAGIVYSLTPLIFLLASLRTRSELRNNLCEDIEE</sequence>
<dbReference type="EMBL" id="JAXAFO010000001">
    <property type="protein sequence ID" value="MDX6847797.1"/>
    <property type="molecule type" value="Genomic_DNA"/>
</dbReference>
<dbReference type="Pfam" id="PF06736">
    <property type="entry name" value="TMEM175"/>
    <property type="match status" value="1"/>
</dbReference>
<evidence type="ECO:0000256" key="12">
    <source>
        <dbReference type="ARBA" id="ARBA00034430"/>
    </source>
</evidence>
<feature type="transmembrane region" description="Helical" evidence="13">
    <location>
        <begin position="163"/>
        <end position="183"/>
    </location>
</feature>
<comment type="catalytic activity">
    <reaction evidence="12">
        <text>K(+)(in) = K(+)(out)</text>
        <dbReference type="Rhea" id="RHEA:29463"/>
        <dbReference type="ChEBI" id="CHEBI:29103"/>
    </reaction>
</comment>
<keyword evidence="5 13" id="KW-0812">Transmembrane</keyword>
<organism evidence="14 15">
    <name type="scientific">Gilvimarinus gilvus</name>
    <dbReference type="NCBI Taxonomy" id="3058038"/>
    <lineage>
        <taxon>Bacteria</taxon>
        <taxon>Pseudomonadati</taxon>
        <taxon>Pseudomonadota</taxon>
        <taxon>Gammaproteobacteria</taxon>
        <taxon>Cellvibrionales</taxon>
        <taxon>Cellvibrionaceae</taxon>
        <taxon>Gilvimarinus</taxon>
    </lineage>
</organism>
<feature type="transmembrane region" description="Helical" evidence="13">
    <location>
        <begin position="117"/>
        <end position="142"/>
    </location>
</feature>
<name>A0ABU4RSD6_9GAMM</name>
<feature type="transmembrane region" description="Helical" evidence="13">
    <location>
        <begin position="7"/>
        <end position="27"/>
    </location>
</feature>
<feature type="transmembrane region" description="Helical" evidence="13">
    <location>
        <begin position="39"/>
        <end position="57"/>
    </location>
</feature>